<feature type="transmembrane region" description="Helical" evidence="1">
    <location>
        <begin position="12"/>
        <end position="29"/>
    </location>
</feature>
<dbReference type="AlphaFoldDB" id="A0A1D4HSE6"/>
<dbReference type="InterPro" id="IPR008537">
    <property type="entry name" value="DUF819"/>
</dbReference>
<keyword evidence="1" id="KW-1133">Transmembrane helix</keyword>
<accession>A0A1D4HSE6</accession>
<feature type="transmembrane region" description="Helical" evidence="1">
    <location>
        <begin position="97"/>
        <end position="122"/>
    </location>
</feature>
<feature type="transmembrane region" description="Helical" evidence="1">
    <location>
        <begin position="285"/>
        <end position="307"/>
    </location>
</feature>
<dbReference type="EMBL" id="FMPG01000002">
    <property type="protein sequence ID" value="SCS58459.1"/>
    <property type="molecule type" value="Genomic_DNA"/>
</dbReference>
<dbReference type="OrthoDB" id="653763at2"/>
<feature type="transmembrane region" description="Helical" evidence="1">
    <location>
        <begin position="41"/>
        <end position="59"/>
    </location>
</feature>
<dbReference type="RefSeq" id="WP_069994566.1">
    <property type="nucleotide sequence ID" value="NZ_FMPG01000002.1"/>
</dbReference>
<sequence length="398" mass="43554">MILGTLIAKDDTWVLWAIIIVWATISLFLEQRFQWASTISGAIIALVGAMLLSNFKVIPTSSPVYDTVWDYVVPLSIPLLLFSSNILKIWKESRRLLIIFFIASVGTMIGTTVAFLVLHQWIPYLNKIGAMMTGSYIGGGVNFAALSSKFETPSEIVSSAVVADNSVMALYFMLLIAMPSLPWIKKFFKTDYHETNSPEMQQSYWQPKKIQLLDIAFSIASAIALVAVSFKAAELIQQFVPKSNMLFTVIVSFFGDQYLLLTTLTLIVVAIWGDFFEKLAGASEIGTFLIYIFFVVIGTPASFATIISTAPLLFIFVIIILVFNLGLSLLLGKVFHFKIEEILLASNATAGGPTTAAALAIGKGWTGLVGPILIIGTLGYVIGNYAGTLMYQLLSSMT</sequence>
<feature type="transmembrane region" description="Helical" evidence="1">
    <location>
        <begin position="245"/>
        <end position="273"/>
    </location>
</feature>
<gene>
    <name evidence="3" type="ORF">SAMEA2297795_00751</name>
    <name evidence="2" type="ORF">SAMEA2297796_00428</name>
</gene>
<keyword evidence="4" id="KW-1185">Reference proteome</keyword>
<feature type="transmembrane region" description="Helical" evidence="1">
    <location>
        <begin position="313"/>
        <end position="335"/>
    </location>
</feature>
<reference evidence="2 4" key="1">
    <citation type="submission" date="2016-09" db="EMBL/GenBank/DDBJ databases">
        <authorList>
            <consortium name="Pathogen Informatics"/>
            <person name="Sun Q."/>
            <person name="Inoue M."/>
        </authorList>
    </citation>
    <scope>NUCLEOTIDE SEQUENCE [LARGE SCALE GENOMIC DNA]</scope>
    <source>
        <strain evidence="2 4">82C</strain>
    </source>
</reference>
<reference evidence="3 5" key="2">
    <citation type="submission" date="2016-09" db="EMBL/GenBank/DDBJ databases">
        <authorList>
            <consortium name="Pathogen Informatics"/>
        </authorList>
    </citation>
    <scope>NUCLEOTIDE SEQUENCE [LARGE SCALE GENOMIC DNA]</scope>
    <source>
        <strain evidence="3 5">82B</strain>
    </source>
</reference>
<dbReference type="Pfam" id="PF05684">
    <property type="entry name" value="DUF819"/>
    <property type="match status" value="1"/>
</dbReference>
<protein>
    <submittedName>
        <fullName evidence="3">Predicted integral membrane protein</fullName>
    </submittedName>
</protein>
<evidence type="ECO:0000313" key="5">
    <source>
        <dbReference type="Proteomes" id="UP000095768"/>
    </source>
</evidence>
<dbReference type="EMBL" id="FMPI01000002">
    <property type="protein sequence ID" value="SCS40071.1"/>
    <property type="molecule type" value="Genomic_DNA"/>
</dbReference>
<dbReference type="PANTHER" id="PTHR34289">
    <property type="entry name" value="PROTEIN, PUTATIVE (DUF819)-RELATED"/>
    <property type="match status" value="1"/>
</dbReference>
<organism evidence="3 5">
    <name type="scientific">Staphylococcus caeli</name>
    <dbReference type="NCBI Taxonomy" id="2201815"/>
    <lineage>
        <taxon>Bacteria</taxon>
        <taxon>Bacillati</taxon>
        <taxon>Bacillota</taxon>
        <taxon>Bacilli</taxon>
        <taxon>Bacillales</taxon>
        <taxon>Staphylococcaceae</taxon>
        <taxon>Staphylococcus</taxon>
    </lineage>
</organism>
<evidence type="ECO:0000313" key="2">
    <source>
        <dbReference type="EMBL" id="SCS40071.1"/>
    </source>
</evidence>
<evidence type="ECO:0000256" key="1">
    <source>
        <dbReference type="SAM" id="Phobius"/>
    </source>
</evidence>
<keyword evidence="1" id="KW-0812">Transmembrane</keyword>
<name>A0A1D4HSE6_9STAP</name>
<feature type="transmembrane region" description="Helical" evidence="1">
    <location>
        <begin position="212"/>
        <end position="233"/>
    </location>
</feature>
<proteinExistence type="predicted"/>
<dbReference type="Proteomes" id="UP000095768">
    <property type="component" value="Unassembled WGS sequence"/>
</dbReference>
<evidence type="ECO:0000313" key="4">
    <source>
        <dbReference type="Proteomes" id="UP000095412"/>
    </source>
</evidence>
<evidence type="ECO:0000313" key="3">
    <source>
        <dbReference type="EMBL" id="SCS58459.1"/>
    </source>
</evidence>
<dbReference type="Proteomes" id="UP000095412">
    <property type="component" value="Unassembled WGS sequence"/>
</dbReference>
<feature type="transmembrane region" description="Helical" evidence="1">
    <location>
        <begin position="71"/>
        <end position="90"/>
    </location>
</feature>
<feature type="transmembrane region" description="Helical" evidence="1">
    <location>
        <begin position="368"/>
        <end position="394"/>
    </location>
</feature>
<dbReference type="PANTHER" id="PTHR34289:SF8">
    <property type="entry name" value="DUF819 DOMAIN-CONTAINING PROTEIN"/>
    <property type="match status" value="1"/>
</dbReference>
<keyword evidence="1" id="KW-0472">Membrane</keyword>